<feature type="region of interest" description="Disordered" evidence="2">
    <location>
        <begin position="757"/>
        <end position="994"/>
    </location>
</feature>
<dbReference type="CDD" id="cd06503">
    <property type="entry name" value="ATP-synt_Fo_b"/>
    <property type="match status" value="1"/>
</dbReference>
<evidence type="ECO:0000313" key="5">
    <source>
        <dbReference type="Proteomes" id="UP000504637"/>
    </source>
</evidence>
<feature type="compositionally biased region" description="Low complexity" evidence="2">
    <location>
        <begin position="1060"/>
        <end position="1082"/>
    </location>
</feature>
<name>A0A6J3MAL0_9PEZI</name>
<dbReference type="Proteomes" id="UP000504637">
    <property type="component" value="Unplaced"/>
</dbReference>
<reference evidence="6" key="3">
    <citation type="submission" date="2025-08" db="UniProtKB">
        <authorList>
            <consortium name="RefSeq"/>
        </authorList>
    </citation>
    <scope>IDENTIFICATION</scope>
    <source>
        <strain evidence="6">CBS 342.82</strain>
    </source>
</reference>
<accession>A0A6J3MAL0</accession>
<feature type="region of interest" description="Disordered" evidence="2">
    <location>
        <begin position="456"/>
        <end position="510"/>
    </location>
</feature>
<evidence type="ECO:0000259" key="4">
    <source>
        <dbReference type="PROSITE" id="PS50853"/>
    </source>
</evidence>
<feature type="region of interest" description="Disordered" evidence="2">
    <location>
        <begin position="693"/>
        <end position="729"/>
    </location>
</feature>
<feature type="compositionally biased region" description="Polar residues" evidence="2">
    <location>
        <begin position="981"/>
        <end position="994"/>
    </location>
</feature>
<dbReference type="InterPro" id="IPR013783">
    <property type="entry name" value="Ig-like_fold"/>
</dbReference>
<dbReference type="PROSITE" id="PS50853">
    <property type="entry name" value="FN3"/>
    <property type="match status" value="1"/>
</dbReference>
<feature type="region of interest" description="Disordered" evidence="2">
    <location>
        <begin position="598"/>
        <end position="669"/>
    </location>
</feature>
<dbReference type="GeneID" id="54365202"/>
<keyword evidence="3" id="KW-1133">Transmembrane helix</keyword>
<keyword evidence="3" id="KW-0812">Transmembrane</keyword>
<feature type="compositionally biased region" description="Acidic residues" evidence="2">
    <location>
        <begin position="857"/>
        <end position="869"/>
    </location>
</feature>
<feature type="compositionally biased region" description="Polar residues" evidence="2">
    <location>
        <begin position="653"/>
        <end position="662"/>
    </location>
</feature>
<feature type="compositionally biased region" description="Polar residues" evidence="2">
    <location>
        <begin position="481"/>
        <end position="510"/>
    </location>
</feature>
<evidence type="ECO:0000256" key="3">
    <source>
        <dbReference type="SAM" id="Phobius"/>
    </source>
</evidence>
<sequence>MQTLDIPFTSYVKFIFLLGAASWLFYRAYQVLNKPVDELAGLLGLDIPPTPLIDLADIRADGAIIHWSLPDQQKHKNSLKFEIHLNGTVIQTISVQESAVTITGLLPGSSYIVRVGLVNSSDFGSKSAPIRFQTKPPTSGDYFISATSEPGDGDQDAASQPIPRALPYRGLKNIPIASPEEQTSARELGANARRSTIGARRVSPALNVIERQDKAAAEDEEGETIQQLTERLDEIRREIEDAERCANDDEEDEVRQKEELLEERDRLKAEVMERDKASKGLRKELGILERQNTTAQNERIKQDKILQQKKQERQKLVDDAIQWERDAQEMQQDVERLRREKQDYIAKAKEQRESLVKKQATELASIKALEEQLKAKTLEVKKLEREVKEASPQGADAELYLAQQQQQDAEDRRQWDLHYGALQHEYAVAAQKEQQAKHIHEEQVRILQGLRARRRQEDLAQYSSPPASLPRRTDSQRSRRGQSGQNGQSATESPRTTLYQTTSSSFGPSLTSTASVFGPSGSMMHIGNGMGSGLASSEVLISEADRQRLTGGAMLSPGAGAELLPADLFMDGDSRSSYVQPLPGLGAIPNAIPGLGEIPAQTTPDQTNAGPVSPISETGRSQSVFASPQASQQNLHLGSPENIIDADRRSIRSTRSNRATSGGATGSRFSGMFGIMSRSKAVSAEEGLALGKVQSHSMPRHDQGLPGLDLSSRKRNSSISASVMSGGSSSLANEAFDAQSDDALPRSRRPFAFFHKEKGWPSSFGHPRNEPTTRPVSTHSIDLPRPSLDGGNRWMVDPWPSNDASGSGNRSSPLAFGTTSWNPPASQQSRVYGSRLPSRRPSAQYGVHGPPPVGIPEADDFSDVSDADPEAYLAPIGTRPTPSPRKPSNPDEPASSPAASAAQTAAASAAAVDPTKLNPAAKDFKSFFSSIKLRDKDKDKSKEPSSSSSVVGTPALDGIDTNDSPPASRKSRETRDGAHLSLTTTLESNALESGRQSPILFALTPSQTNTSEAIAPSPLLSPSVGGSSLGKETFMQKLSRKSSSGKFALPTFKRSGGGEKSSSSNNVLLTPTTPTVPSVGGATDDDTDDAMSASVGSLRERDSREFGASTSSQQQQQRHSGRGWGHVLKLGSGGGGGSAAGSSIGAGERMGRRKGGQTPSLSSMSLRSGGTGTTEEGGNGTVGEE</sequence>
<organism evidence="6">
    <name type="scientific">Dissoconium aciculare CBS 342.82</name>
    <dbReference type="NCBI Taxonomy" id="1314786"/>
    <lineage>
        <taxon>Eukaryota</taxon>
        <taxon>Fungi</taxon>
        <taxon>Dikarya</taxon>
        <taxon>Ascomycota</taxon>
        <taxon>Pezizomycotina</taxon>
        <taxon>Dothideomycetes</taxon>
        <taxon>Dothideomycetidae</taxon>
        <taxon>Mycosphaerellales</taxon>
        <taxon>Dissoconiaceae</taxon>
        <taxon>Dissoconium</taxon>
    </lineage>
</organism>
<dbReference type="RefSeq" id="XP_033462091.1">
    <property type="nucleotide sequence ID" value="XM_033607402.1"/>
</dbReference>
<dbReference type="Gene3D" id="2.60.40.10">
    <property type="entry name" value="Immunoglobulins"/>
    <property type="match status" value="1"/>
</dbReference>
<dbReference type="InterPro" id="IPR036116">
    <property type="entry name" value="FN3_sf"/>
</dbReference>
<feature type="region of interest" description="Disordered" evidence="2">
    <location>
        <begin position="1009"/>
        <end position="1028"/>
    </location>
</feature>
<keyword evidence="3" id="KW-0472">Membrane</keyword>
<reference evidence="6" key="2">
    <citation type="submission" date="2020-04" db="EMBL/GenBank/DDBJ databases">
        <authorList>
            <consortium name="NCBI Genome Project"/>
        </authorList>
    </citation>
    <scope>NUCLEOTIDE SEQUENCE</scope>
    <source>
        <strain evidence="6">CBS 342.82</strain>
    </source>
</reference>
<protein>
    <recommendedName>
        <fullName evidence="4">Fibronectin type-III domain-containing protein</fullName>
    </recommendedName>
</protein>
<feature type="compositionally biased region" description="Polar residues" evidence="2">
    <location>
        <begin position="770"/>
        <end position="780"/>
    </location>
</feature>
<feature type="compositionally biased region" description="Polar residues" evidence="2">
    <location>
        <begin position="600"/>
        <end position="636"/>
    </location>
</feature>
<gene>
    <name evidence="6" type="ORF">K489DRAFT_407762</name>
</gene>
<dbReference type="AlphaFoldDB" id="A0A6J3MAL0"/>
<feature type="compositionally biased region" description="Low complexity" evidence="2">
    <location>
        <begin position="1016"/>
        <end position="1028"/>
    </location>
</feature>
<feature type="compositionally biased region" description="Gly residues" evidence="2">
    <location>
        <begin position="1169"/>
        <end position="1185"/>
    </location>
</feature>
<dbReference type="CDD" id="cd00063">
    <property type="entry name" value="FN3"/>
    <property type="match status" value="1"/>
</dbReference>
<dbReference type="SMART" id="SM00060">
    <property type="entry name" value="FN3"/>
    <property type="match status" value="1"/>
</dbReference>
<feature type="region of interest" description="Disordered" evidence="2">
    <location>
        <begin position="1036"/>
        <end position="1185"/>
    </location>
</feature>
<proteinExistence type="predicted"/>
<keyword evidence="5" id="KW-1185">Reference proteome</keyword>
<dbReference type="InterPro" id="IPR003961">
    <property type="entry name" value="FN3_dom"/>
</dbReference>
<feature type="compositionally biased region" description="Polar residues" evidence="2">
    <location>
        <begin position="802"/>
        <end position="831"/>
    </location>
</feature>
<feature type="compositionally biased region" description="Low complexity" evidence="2">
    <location>
        <begin position="894"/>
        <end position="911"/>
    </location>
</feature>
<feature type="compositionally biased region" description="Polar residues" evidence="2">
    <location>
        <begin position="1157"/>
        <end position="1168"/>
    </location>
</feature>
<reference evidence="6" key="1">
    <citation type="submission" date="2020-01" db="EMBL/GenBank/DDBJ databases">
        <authorList>
            <consortium name="DOE Joint Genome Institute"/>
            <person name="Haridas S."/>
            <person name="Albert R."/>
            <person name="Binder M."/>
            <person name="Bloem J."/>
            <person name="Labutti K."/>
            <person name="Salamov A."/>
            <person name="Andreopoulos B."/>
            <person name="Baker S.E."/>
            <person name="Barry K."/>
            <person name="Bills G."/>
            <person name="Bluhm B.H."/>
            <person name="Cannon C."/>
            <person name="Castanera R."/>
            <person name="Culley D.E."/>
            <person name="Daum C."/>
            <person name="Ezra D."/>
            <person name="Gonzalez J.B."/>
            <person name="Henrissat B."/>
            <person name="Kuo A."/>
            <person name="Liang C."/>
            <person name="Lipzen A."/>
            <person name="Lutzoni F."/>
            <person name="Magnuson J."/>
            <person name="Mondo S."/>
            <person name="Nolan M."/>
            <person name="Ohm R."/>
            <person name="Pangilinan J."/>
            <person name="Park H.-J."/>
            <person name="Ramirez L."/>
            <person name="Alfaro M."/>
            <person name="Sun H."/>
            <person name="Tritt A."/>
            <person name="Yoshinaga Y."/>
            <person name="Zwiers L.-H."/>
            <person name="Turgeon B.G."/>
            <person name="Goodwin S.B."/>
            <person name="Spatafora J.W."/>
            <person name="Crous P.W."/>
            <person name="Grigoriev I.V."/>
        </authorList>
    </citation>
    <scope>NUCLEOTIDE SEQUENCE</scope>
    <source>
        <strain evidence="6">CBS 342.82</strain>
    </source>
</reference>
<evidence type="ECO:0000256" key="1">
    <source>
        <dbReference type="SAM" id="Coils"/>
    </source>
</evidence>
<keyword evidence="1" id="KW-0175">Coiled coil</keyword>
<feature type="domain" description="Fibronectin type-III" evidence="4">
    <location>
        <begin position="48"/>
        <end position="137"/>
    </location>
</feature>
<dbReference type="SUPFAM" id="SSF49265">
    <property type="entry name" value="Fibronectin type III"/>
    <property type="match status" value="1"/>
</dbReference>
<evidence type="ECO:0000313" key="6">
    <source>
        <dbReference type="RefSeq" id="XP_033462091.1"/>
    </source>
</evidence>
<evidence type="ECO:0000256" key="2">
    <source>
        <dbReference type="SAM" id="MobiDB-lite"/>
    </source>
</evidence>
<dbReference type="Pfam" id="PF00041">
    <property type="entry name" value="fn3"/>
    <property type="match status" value="1"/>
</dbReference>
<dbReference type="OrthoDB" id="5572782at2759"/>
<feature type="compositionally biased region" description="Basic and acidic residues" evidence="2">
    <location>
        <begin position="932"/>
        <end position="943"/>
    </location>
</feature>
<feature type="coiled-coil region" evidence="1">
    <location>
        <begin position="218"/>
        <end position="386"/>
    </location>
</feature>
<feature type="compositionally biased region" description="Low complexity" evidence="2">
    <location>
        <begin position="717"/>
        <end position="729"/>
    </location>
</feature>
<feature type="transmembrane region" description="Helical" evidence="3">
    <location>
        <begin position="12"/>
        <end position="29"/>
    </location>
</feature>